<dbReference type="InterPro" id="IPR011598">
    <property type="entry name" value="bHLH_dom"/>
</dbReference>
<dbReference type="SUPFAM" id="SSF55785">
    <property type="entry name" value="PYP-like sensor domain (PAS domain)"/>
    <property type="match status" value="1"/>
</dbReference>
<feature type="compositionally biased region" description="Acidic residues" evidence="1">
    <location>
        <begin position="458"/>
        <end position="471"/>
    </location>
</feature>
<accession>A0A1E7F5J9</accession>
<feature type="region of interest" description="Disordered" evidence="1">
    <location>
        <begin position="291"/>
        <end position="328"/>
    </location>
</feature>
<keyword evidence="4" id="KW-1185">Reference proteome</keyword>
<dbReference type="KEGG" id="fcy:FRACYDRAFT_241747"/>
<gene>
    <name evidence="3" type="ORF">FRACYDRAFT_241747</name>
</gene>
<reference evidence="3 4" key="1">
    <citation type="submission" date="2016-09" db="EMBL/GenBank/DDBJ databases">
        <title>Extensive genetic diversity and differential bi-allelic expression allows diatom success in the polar Southern Ocean.</title>
        <authorList>
            <consortium name="DOE Joint Genome Institute"/>
            <person name="Mock T."/>
            <person name="Otillar R.P."/>
            <person name="Strauss J."/>
            <person name="Dupont C."/>
            <person name="Frickenhaus S."/>
            <person name="Maumus F."/>
            <person name="Mcmullan M."/>
            <person name="Sanges R."/>
            <person name="Schmutz J."/>
            <person name="Toseland A."/>
            <person name="Valas R."/>
            <person name="Veluchamy A."/>
            <person name="Ward B.J."/>
            <person name="Allen A."/>
            <person name="Barry K."/>
            <person name="Falciatore A."/>
            <person name="Ferrante M."/>
            <person name="Fortunato A.E."/>
            <person name="Gloeckner G."/>
            <person name="Gruber A."/>
            <person name="Hipkin R."/>
            <person name="Janech M."/>
            <person name="Kroth P."/>
            <person name="Leese F."/>
            <person name="Lindquist E."/>
            <person name="Lyon B.R."/>
            <person name="Martin J."/>
            <person name="Mayer C."/>
            <person name="Parker M."/>
            <person name="Quesneville H."/>
            <person name="Raymond J."/>
            <person name="Uhlig C."/>
            <person name="Valentin K.U."/>
            <person name="Worden A.Z."/>
            <person name="Armbrust E.V."/>
            <person name="Bowler C."/>
            <person name="Green B."/>
            <person name="Moulton V."/>
            <person name="Van Oosterhout C."/>
            <person name="Grigoriev I."/>
        </authorList>
    </citation>
    <scope>NUCLEOTIDE SEQUENCE [LARGE SCALE GENOMIC DNA]</scope>
    <source>
        <strain evidence="3 4">CCMP1102</strain>
    </source>
</reference>
<name>A0A1E7F5J9_9STRA</name>
<feature type="compositionally biased region" description="Polar residues" evidence="1">
    <location>
        <begin position="313"/>
        <end position="328"/>
    </location>
</feature>
<dbReference type="Gene3D" id="4.10.280.10">
    <property type="entry name" value="Helix-loop-helix DNA-binding domain"/>
    <property type="match status" value="1"/>
</dbReference>
<dbReference type="SMART" id="SM00353">
    <property type="entry name" value="HLH"/>
    <property type="match status" value="1"/>
</dbReference>
<dbReference type="GO" id="GO:0046983">
    <property type="term" value="F:protein dimerization activity"/>
    <property type="evidence" value="ECO:0007669"/>
    <property type="project" value="InterPro"/>
</dbReference>
<dbReference type="Pfam" id="PF00010">
    <property type="entry name" value="HLH"/>
    <property type="match status" value="1"/>
</dbReference>
<feature type="region of interest" description="Disordered" evidence="1">
    <location>
        <begin position="423"/>
        <end position="474"/>
    </location>
</feature>
<dbReference type="PROSITE" id="PS50888">
    <property type="entry name" value="BHLH"/>
    <property type="match status" value="1"/>
</dbReference>
<protein>
    <recommendedName>
        <fullName evidence="2">BHLH domain-containing protein</fullName>
    </recommendedName>
</protein>
<feature type="compositionally biased region" description="Low complexity" evidence="1">
    <location>
        <begin position="166"/>
        <end position="179"/>
    </location>
</feature>
<dbReference type="InterPro" id="IPR035965">
    <property type="entry name" value="PAS-like_dom_sf"/>
</dbReference>
<feature type="region of interest" description="Disordered" evidence="1">
    <location>
        <begin position="146"/>
        <end position="226"/>
    </location>
</feature>
<dbReference type="SUPFAM" id="SSF47459">
    <property type="entry name" value="HLH, helix-loop-helix DNA-binding domain"/>
    <property type="match status" value="1"/>
</dbReference>
<feature type="domain" description="BHLH" evidence="2">
    <location>
        <begin position="210"/>
        <end position="262"/>
    </location>
</feature>
<dbReference type="InterPro" id="IPR036638">
    <property type="entry name" value="HLH_DNA-bd_sf"/>
</dbReference>
<dbReference type="EMBL" id="KV784361">
    <property type="protein sequence ID" value="OEU13409.1"/>
    <property type="molecule type" value="Genomic_DNA"/>
</dbReference>
<feature type="compositionally biased region" description="Basic and acidic residues" evidence="1">
    <location>
        <begin position="207"/>
        <end position="222"/>
    </location>
</feature>
<proteinExistence type="predicted"/>
<sequence>MDEFQFIESLDALLANDGIDETEAVDATGEMANHVQGMETGGGEWLPIPITNNSSSGCNTTTVQDPFAQFFPTPTTTASPQGAEDFYPQQYTSLVNNSTTTYSNNHVEQQLAGTGMLSPAAVLSRQIPTSSSLGMEVATVQAPLMTTVAPPSGPITMSSKRTKGMSTSGGRSVASATSAGTGGTSSSRKRSRQKESSSMAVSDSEDEGSKRRSDRNLREQKRSQKITEQIDQLREVLAAASVRFKPDKFSTLISVVEYVKQLQTRSTMLDTEHKNLLDTISRTNEMVNESYLPASATGGGGSSHSSGNKTDCDTSLNAQPDSAVSSGSDIYNDDEMAFVRNVDYRCIFDKCGVPLAVASIDGRLLDCNDEFLQLTQYSRKELLPVEYHQQASAVIADEVASSFSEDPSAFPDLPASNNDLSIIGSKTDDESNSIVTTETATTTSMMHLKQDQGVQQDGGDEDKESTEDDDSQIPTRNFSLFDLLSRNHMEDVFVSLSQMLKRPPKDKVGTGAVTMDDHWWGNVHLNRNTNLEMRLNISLVRSPQGRAKFFDCSLTPLAV</sequence>
<dbReference type="AlphaFoldDB" id="A0A1E7F5J9"/>
<evidence type="ECO:0000256" key="1">
    <source>
        <dbReference type="SAM" id="MobiDB-lite"/>
    </source>
</evidence>
<dbReference type="CDD" id="cd00083">
    <property type="entry name" value="bHLH_SF"/>
    <property type="match status" value="1"/>
</dbReference>
<organism evidence="3 4">
    <name type="scientific">Fragilariopsis cylindrus CCMP1102</name>
    <dbReference type="NCBI Taxonomy" id="635003"/>
    <lineage>
        <taxon>Eukaryota</taxon>
        <taxon>Sar</taxon>
        <taxon>Stramenopiles</taxon>
        <taxon>Ochrophyta</taxon>
        <taxon>Bacillariophyta</taxon>
        <taxon>Bacillariophyceae</taxon>
        <taxon>Bacillariophycidae</taxon>
        <taxon>Bacillariales</taxon>
        <taxon>Bacillariaceae</taxon>
        <taxon>Fragilariopsis</taxon>
    </lineage>
</organism>
<evidence type="ECO:0000313" key="3">
    <source>
        <dbReference type="EMBL" id="OEU13409.1"/>
    </source>
</evidence>
<evidence type="ECO:0000313" key="4">
    <source>
        <dbReference type="Proteomes" id="UP000095751"/>
    </source>
</evidence>
<dbReference type="InParanoid" id="A0A1E7F5J9"/>
<dbReference type="Proteomes" id="UP000095751">
    <property type="component" value="Unassembled WGS sequence"/>
</dbReference>
<evidence type="ECO:0000259" key="2">
    <source>
        <dbReference type="PROSITE" id="PS50888"/>
    </source>
</evidence>
<dbReference type="OrthoDB" id="206680at2759"/>